<dbReference type="GeneID" id="78819618"/>
<reference evidence="2 3" key="1">
    <citation type="journal article" date="2019" name="Int. J. Syst. Evol. Microbiol.">
        <title>The Global Catalogue of Microorganisms (GCM) 10K type strain sequencing project: providing services to taxonomists for standard genome sequencing and annotation.</title>
        <authorList>
            <consortium name="The Broad Institute Genomics Platform"/>
            <consortium name="The Broad Institute Genome Sequencing Center for Infectious Disease"/>
            <person name="Wu L."/>
            <person name="Ma J."/>
        </authorList>
    </citation>
    <scope>NUCLEOTIDE SEQUENCE [LARGE SCALE GENOMIC DNA]</scope>
    <source>
        <strain evidence="2 3">XZYJT29</strain>
    </source>
</reference>
<accession>A0ABD5XW31</accession>
<proteinExistence type="predicted"/>
<organism evidence="2 3">
    <name type="scientific">Halosimplex aquaticum</name>
    <dbReference type="NCBI Taxonomy" id="3026162"/>
    <lineage>
        <taxon>Archaea</taxon>
        <taxon>Methanobacteriati</taxon>
        <taxon>Methanobacteriota</taxon>
        <taxon>Stenosarchaea group</taxon>
        <taxon>Halobacteria</taxon>
        <taxon>Halobacteriales</taxon>
        <taxon>Haloarculaceae</taxon>
        <taxon>Halosimplex</taxon>
    </lineage>
</organism>
<gene>
    <name evidence="2" type="ORF">ACFQMA_05865</name>
</gene>
<comment type="caution">
    <text evidence="2">The sequence shown here is derived from an EMBL/GenBank/DDBJ whole genome shotgun (WGS) entry which is preliminary data.</text>
</comment>
<evidence type="ECO:0008006" key="4">
    <source>
        <dbReference type="Google" id="ProtNLM"/>
    </source>
</evidence>
<evidence type="ECO:0000313" key="3">
    <source>
        <dbReference type="Proteomes" id="UP001596432"/>
    </source>
</evidence>
<sequence length="74" mass="8361">MFRCVCYTCEKRWAHDEWADAQAMFNEHARDRHEVVLERDAPADDVPVPESTEETTESQTTASSASNGRNAMDG</sequence>
<dbReference type="Proteomes" id="UP001596432">
    <property type="component" value="Unassembled WGS sequence"/>
</dbReference>
<dbReference type="EMBL" id="JBHTAS010000001">
    <property type="protein sequence ID" value="MFC7139364.1"/>
    <property type="molecule type" value="Genomic_DNA"/>
</dbReference>
<dbReference type="AlphaFoldDB" id="A0ABD5XW31"/>
<dbReference type="RefSeq" id="WP_274324957.1">
    <property type="nucleotide sequence ID" value="NZ_CP118158.1"/>
</dbReference>
<name>A0ABD5XW31_9EURY</name>
<protein>
    <recommendedName>
        <fullName evidence="4">C2H2-type domain-containing protein</fullName>
    </recommendedName>
</protein>
<keyword evidence="3" id="KW-1185">Reference proteome</keyword>
<evidence type="ECO:0000313" key="2">
    <source>
        <dbReference type="EMBL" id="MFC7139364.1"/>
    </source>
</evidence>
<evidence type="ECO:0000256" key="1">
    <source>
        <dbReference type="SAM" id="MobiDB-lite"/>
    </source>
</evidence>
<feature type="compositionally biased region" description="Low complexity" evidence="1">
    <location>
        <begin position="57"/>
        <end position="66"/>
    </location>
</feature>
<feature type="region of interest" description="Disordered" evidence="1">
    <location>
        <begin position="40"/>
        <end position="74"/>
    </location>
</feature>